<reference evidence="4" key="1">
    <citation type="submission" date="2013-07" db="EMBL/GenBank/DDBJ databases">
        <title>The Genome Sequence of Cryptococcus dejecticola CBS10117.</title>
        <authorList>
            <consortium name="The Broad Institute Genome Sequencing Platform"/>
            <person name="Cuomo C."/>
            <person name="Litvintseva A."/>
            <person name="Chen Y."/>
            <person name="Heitman J."/>
            <person name="Sun S."/>
            <person name="Springer D."/>
            <person name="Dromer F."/>
            <person name="Young S.K."/>
            <person name="Zeng Q."/>
            <person name="Gargeya S."/>
            <person name="Fitzgerald M."/>
            <person name="Abouelleil A."/>
            <person name="Alvarado L."/>
            <person name="Berlin A.M."/>
            <person name="Chapman S.B."/>
            <person name="Dewar J."/>
            <person name="Goldberg J."/>
            <person name="Griggs A."/>
            <person name="Gujja S."/>
            <person name="Hansen M."/>
            <person name="Howarth C."/>
            <person name="Imamovic A."/>
            <person name="Larimer J."/>
            <person name="McCowan C."/>
            <person name="Murphy C."/>
            <person name="Pearson M."/>
            <person name="Priest M."/>
            <person name="Roberts A."/>
            <person name="Saif S."/>
            <person name="Shea T."/>
            <person name="Sykes S."/>
            <person name="Wortman J."/>
            <person name="Nusbaum C."/>
            <person name="Birren B."/>
        </authorList>
    </citation>
    <scope>NUCLEOTIDE SEQUENCE [LARGE SCALE GENOMIC DNA]</scope>
    <source>
        <strain evidence="4">CBS 10117</strain>
    </source>
</reference>
<dbReference type="EMBL" id="KI894030">
    <property type="protein sequence ID" value="OBR86298.1"/>
    <property type="molecule type" value="Genomic_DNA"/>
</dbReference>
<evidence type="ECO:0000256" key="2">
    <source>
        <dbReference type="SAM" id="MobiDB-lite"/>
    </source>
</evidence>
<keyword evidence="1" id="KW-0862">Zinc</keyword>
<keyword evidence="1" id="KW-0812">Transmembrane</keyword>
<feature type="compositionally biased region" description="Low complexity" evidence="2">
    <location>
        <begin position="331"/>
        <end position="341"/>
    </location>
</feature>
<feature type="compositionally biased region" description="Polar residues" evidence="2">
    <location>
        <begin position="317"/>
        <end position="330"/>
    </location>
</feature>
<keyword evidence="1" id="KW-0863">Zinc-finger</keyword>
<dbReference type="InterPro" id="IPR040115">
    <property type="entry name" value="Lnp"/>
</dbReference>
<keyword evidence="1" id="KW-0472">Membrane</keyword>
<proteinExistence type="inferred from homology"/>
<sequence length="410" mass="44970">MGLFSIFRKSSPPDYETLLARLATDINEAKTHLSEIRLRERRVSLLINLYGIALWAIWVGLWWVNGLPLGLIGLSHHDAEGRIIGAVGIAGAPFFIWGLNRLIRIWFTRQRTHEETHLRLLLTKQRKHLEEIKKATNYDSTRKLIERYDDPSGVGNPQTPQRRTPESPSPMPQGQGPAHAQAPGSIGKGNKGIPGPVVGPGGTPRAPGHFAGVGGTPAPSGSPIPIPQGLTPDQAAALSMQMHAIQPVLPTPEKRWYDRIADTILGEDPSHAAQSKYALVCGECFRHNGLVGSQYEWERMQWICPRCNHLNPPPISRNPSGSNLPPSGNMQIQQIQQTPTKPAQPIPVPHPQQQQRSSPRRRLNGEKSTPRSSRLGKEVFSASSSSDEDEDGDEAGAKDKSSEGMDVDES</sequence>
<feature type="region of interest" description="Disordered" evidence="2">
    <location>
        <begin position="143"/>
        <end position="227"/>
    </location>
</feature>
<dbReference type="Pfam" id="PF10058">
    <property type="entry name" value="Zn_ribbon_10"/>
    <property type="match status" value="1"/>
</dbReference>
<dbReference type="GO" id="GO:1903373">
    <property type="term" value="P:positive regulation of endoplasmic reticulum tubular network organization"/>
    <property type="evidence" value="ECO:0007669"/>
    <property type="project" value="UniProtKB-UniRule"/>
</dbReference>
<dbReference type="GO" id="GO:0071788">
    <property type="term" value="P:endoplasmic reticulum tubular network maintenance"/>
    <property type="evidence" value="ECO:0007669"/>
    <property type="project" value="UniProtKB-UniRule"/>
</dbReference>
<dbReference type="OrthoDB" id="1725934at2759"/>
<dbReference type="STRING" id="1296121.A0A1A6A8B9"/>
<comment type="subcellular location">
    <subcellularLocation>
        <location evidence="1">Endoplasmic reticulum membrane</location>
        <topology evidence="1">Multi-pass membrane protein</topology>
    </subcellularLocation>
</comment>
<comment type="function">
    <text evidence="1">Plays a role in determining ER morphology.</text>
</comment>
<organism evidence="4">
    <name type="scientific">Kwoniella dejecticola CBS 10117</name>
    <dbReference type="NCBI Taxonomy" id="1296121"/>
    <lineage>
        <taxon>Eukaryota</taxon>
        <taxon>Fungi</taxon>
        <taxon>Dikarya</taxon>
        <taxon>Basidiomycota</taxon>
        <taxon>Agaricomycotina</taxon>
        <taxon>Tremellomycetes</taxon>
        <taxon>Tremellales</taxon>
        <taxon>Cryptococcaceae</taxon>
        <taxon>Kwoniella</taxon>
    </lineage>
</organism>
<dbReference type="PANTHER" id="PTHR22166:SF12">
    <property type="entry name" value="ENDOPLASMIC RETICULUM JUNCTION FORMATION PROTEIN LUNAPARK"/>
    <property type="match status" value="1"/>
</dbReference>
<dbReference type="InterPro" id="IPR019273">
    <property type="entry name" value="Lunapark_Znf"/>
</dbReference>
<evidence type="ECO:0000259" key="3">
    <source>
        <dbReference type="Pfam" id="PF10058"/>
    </source>
</evidence>
<dbReference type="GO" id="GO:0008270">
    <property type="term" value="F:zinc ion binding"/>
    <property type="evidence" value="ECO:0007669"/>
    <property type="project" value="UniProtKB-KW"/>
</dbReference>
<dbReference type="VEuPathDB" id="FungiDB:I303_04022"/>
<dbReference type="PANTHER" id="PTHR22166">
    <property type="entry name" value="ENDOPLASMIC RETICULUM JUNCTION FORMATION PROTEIN LUNAPARK"/>
    <property type="match status" value="1"/>
</dbReference>
<protein>
    <recommendedName>
        <fullName evidence="1">Endoplasmic reticulum junction formation protein lunapark</fullName>
    </recommendedName>
</protein>
<keyword evidence="1" id="KW-0479">Metal-binding</keyword>
<feature type="transmembrane region" description="Helical" evidence="1">
    <location>
        <begin position="43"/>
        <end position="63"/>
    </location>
</feature>
<feature type="domain" description="Lunapark zinc ribbon" evidence="3">
    <location>
        <begin position="256"/>
        <end position="311"/>
    </location>
</feature>
<comment type="similarity">
    <text evidence="1">Belongs to the lunapark family.</text>
</comment>
<name>A0A1A6A8B9_9TREE</name>
<keyword evidence="1" id="KW-1133">Transmembrane helix</keyword>
<feature type="transmembrane region" description="Helical" evidence="1">
    <location>
        <begin position="83"/>
        <end position="103"/>
    </location>
</feature>
<gene>
    <name evidence="4" type="ORF">I303_04022</name>
</gene>
<evidence type="ECO:0000256" key="1">
    <source>
        <dbReference type="RuleBase" id="RU367073"/>
    </source>
</evidence>
<feature type="compositionally biased region" description="Gly residues" evidence="2">
    <location>
        <begin position="186"/>
        <end position="202"/>
    </location>
</feature>
<evidence type="ECO:0000313" key="4">
    <source>
        <dbReference type="EMBL" id="OBR86298.1"/>
    </source>
</evidence>
<comment type="domain">
    <text evidence="1">The C4-type zinc finger motif is necessary both for its ER three-way tubular junction localization and formation.</text>
</comment>
<dbReference type="GO" id="GO:0098826">
    <property type="term" value="C:endoplasmic reticulum tubular network membrane"/>
    <property type="evidence" value="ECO:0007669"/>
    <property type="project" value="UniProtKB-UniRule"/>
</dbReference>
<dbReference type="AlphaFoldDB" id="A0A1A6A8B9"/>
<feature type="region of interest" description="Disordered" evidence="2">
    <location>
        <begin position="315"/>
        <end position="410"/>
    </location>
</feature>
<keyword evidence="1" id="KW-0256">Endoplasmic reticulum</keyword>
<accession>A0A1A6A8B9</accession>